<feature type="compositionally biased region" description="Basic and acidic residues" evidence="1">
    <location>
        <begin position="103"/>
        <end position="116"/>
    </location>
</feature>
<feature type="compositionally biased region" description="Polar residues" evidence="1">
    <location>
        <begin position="124"/>
        <end position="136"/>
    </location>
</feature>
<sequence length="136" mass="15694">MEVQHKRTGGWRKSDTGDRPRDSGSSQFFELITRDGGSRQGMDLIRQAVGSTDRKFWLVYLLCRDHLFSGGYNKEGKTNGVRQVVKSFCNKIFLTHGRASRYRDSTREPYGHDELHHLRRGANVKNQQETRPSHTT</sequence>
<dbReference type="EMBL" id="JAWDGP010007625">
    <property type="protein sequence ID" value="KAK3711010.1"/>
    <property type="molecule type" value="Genomic_DNA"/>
</dbReference>
<reference evidence="2" key="1">
    <citation type="journal article" date="2023" name="G3 (Bethesda)">
        <title>A reference genome for the long-term kleptoplast-retaining sea slug Elysia crispata morphotype clarki.</title>
        <authorList>
            <person name="Eastman K.E."/>
            <person name="Pendleton A.L."/>
            <person name="Shaikh M.A."/>
            <person name="Suttiyut T."/>
            <person name="Ogas R."/>
            <person name="Tomko P."/>
            <person name="Gavelis G."/>
            <person name="Widhalm J.R."/>
            <person name="Wisecaver J.H."/>
        </authorList>
    </citation>
    <scope>NUCLEOTIDE SEQUENCE</scope>
    <source>
        <strain evidence="2">ECLA1</strain>
    </source>
</reference>
<feature type="region of interest" description="Disordered" evidence="1">
    <location>
        <begin position="1"/>
        <end position="26"/>
    </location>
</feature>
<organism evidence="2 3">
    <name type="scientific">Elysia crispata</name>
    <name type="common">lettuce slug</name>
    <dbReference type="NCBI Taxonomy" id="231223"/>
    <lineage>
        <taxon>Eukaryota</taxon>
        <taxon>Metazoa</taxon>
        <taxon>Spiralia</taxon>
        <taxon>Lophotrochozoa</taxon>
        <taxon>Mollusca</taxon>
        <taxon>Gastropoda</taxon>
        <taxon>Heterobranchia</taxon>
        <taxon>Euthyneura</taxon>
        <taxon>Panpulmonata</taxon>
        <taxon>Sacoglossa</taxon>
        <taxon>Placobranchoidea</taxon>
        <taxon>Plakobranchidae</taxon>
        <taxon>Elysia</taxon>
    </lineage>
</organism>
<feature type="compositionally biased region" description="Basic and acidic residues" evidence="1">
    <location>
        <begin position="12"/>
        <end position="22"/>
    </location>
</feature>
<feature type="compositionally biased region" description="Basic residues" evidence="1">
    <location>
        <begin position="1"/>
        <end position="10"/>
    </location>
</feature>
<keyword evidence="3" id="KW-1185">Reference proteome</keyword>
<proteinExistence type="predicted"/>
<accession>A0AAE0XUM8</accession>
<dbReference type="Proteomes" id="UP001283361">
    <property type="component" value="Unassembled WGS sequence"/>
</dbReference>
<protein>
    <submittedName>
        <fullName evidence="2">Uncharacterized protein</fullName>
    </submittedName>
</protein>
<name>A0AAE0XUM8_9GAST</name>
<comment type="caution">
    <text evidence="2">The sequence shown here is derived from an EMBL/GenBank/DDBJ whole genome shotgun (WGS) entry which is preliminary data.</text>
</comment>
<dbReference type="AlphaFoldDB" id="A0AAE0XUM8"/>
<evidence type="ECO:0000256" key="1">
    <source>
        <dbReference type="SAM" id="MobiDB-lite"/>
    </source>
</evidence>
<gene>
    <name evidence="2" type="ORF">RRG08_009599</name>
</gene>
<evidence type="ECO:0000313" key="3">
    <source>
        <dbReference type="Proteomes" id="UP001283361"/>
    </source>
</evidence>
<evidence type="ECO:0000313" key="2">
    <source>
        <dbReference type="EMBL" id="KAK3711010.1"/>
    </source>
</evidence>
<feature type="region of interest" description="Disordered" evidence="1">
    <location>
        <begin position="103"/>
        <end position="136"/>
    </location>
</feature>